<dbReference type="SUPFAM" id="SSF46955">
    <property type="entry name" value="Putative DNA-binding domain"/>
    <property type="match status" value="1"/>
</dbReference>
<dbReference type="EMBL" id="CAKMMF010000028">
    <property type="protein sequence ID" value="CAH1217384.1"/>
    <property type="molecule type" value="Genomic_DNA"/>
</dbReference>
<accession>A0ABM9CMT3</accession>
<comment type="caution">
    <text evidence="2">The sequence shown here is derived from an EMBL/GenBank/DDBJ whole genome shotgun (WGS) entry which is preliminary data.</text>
</comment>
<proteinExistence type="predicted"/>
<dbReference type="RefSeq" id="WP_236344662.1">
    <property type="nucleotide sequence ID" value="NZ_CAKMMF010000028.1"/>
</dbReference>
<dbReference type="Gene3D" id="1.10.1660.10">
    <property type="match status" value="1"/>
</dbReference>
<evidence type="ECO:0000313" key="3">
    <source>
        <dbReference type="Proteomes" id="UP000838686"/>
    </source>
</evidence>
<protein>
    <submittedName>
        <fullName evidence="2">Chromosome-anchoring protein RacA</fullName>
    </submittedName>
</protein>
<dbReference type="Proteomes" id="UP000838686">
    <property type="component" value="Unassembled WGS sequence"/>
</dbReference>
<dbReference type="InterPro" id="IPR009061">
    <property type="entry name" value="DNA-bd_dom_put_sf"/>
</dbReference>
<evidence type="ECO:0000313" key="2">
    <source>
        <dbReference type="EMBL" id="CAH1217384.1"/>
    </source>
</evidence>
<name>A0ABM9CMT3_9BACL</name>
<sequence>MYRIPLALEDNEVIEMGVLKTKDTAVALGVSPTTVKRWVLHFSHCFQKDRLGHYVFSEQDIRRLQHIKSRIEQGSTLEQIELPSLDVAGAEGDGTVDNVIEMAGNAMIEHVRNEINELNEAHARDNTGEESAELMSQIRQIEYTLAHKADEVVSMQVLQHRLELDELRRIVEQLVLSVEALQKPKLRPLTAFEEPASPPPAKPQIRHKKRGLLRLLFQFL</sequence>
<dbReference type="Pfam" id="PF13411">
    <property type="entry name" value="MerR_1"/>
    <property type="match status" value="1"/>
</dbReference>
<gene>
    <name evidence="2" type="primary">racA</name>
    <name evidence="2" type="ORF">PAECIP111893_04268</name>
</gene>
<feature type="domain" description="HTH merR-type" evidence="1">
    <location>
        <begin position="21"/>
        <end position="81"/>
    </location>
</feature>
<evidence type="ECO:0000259" key="1">
    <source>
        <dbReference type="Pfam" id="PF13411"/>
    </source>
</evidence>
<dbReference type="InterPro" id="IPR000551">
    <property type="entry name" value="MerR-type_HTH_dom"/>
</dbReference>
<reference evidence="2" key="1">
    <citation type="submission" date="2022-01" db="EMBL/GenBank/DDBJ databases">
        <authorList>
            <person name="Criscuolo A."/>
        </authorList>
    </citation>
    <scope>NUCLEOTIDE SEQUENCE</scope>
    <source>
        <strain evidence="2">CIP111893</strain>
    </source>
</reference>
<organism evidence="2 3">
    <name type="scientific">Paenibacillus plantiphilus</name>
    <dbReference type="NCBI Taxonomy" id="2905650"/>
    <lineage>
        <taxon>Bacteria</taxon>
        <taxon>Bacillati</taxon>
        <taxon>Bacillota</taxon>
        <taxon>Bacilli</taxon>
        <taxon>Bacillales</taxon>
        <taxon>Paenibacillaceae</taxon>
        <taxon>Paenibacillus</taxon>
    </lineage>
</organism>
<keyword evidence="3" id="KW-1185">Reference proteome</keyword>